<keyword evidence="9 12" id="KW-0718">Serine biosynthesis</keyword>
<name>A0A3B0LXW3_9GAMM</name>
<keyword evidence="4 12" id="KW-0032">Aminotransferase</keyword>
<evidence type="ECO:0000256" key="2">
    <source>
        <dbReference type="ARBA" id="ARBA00005099"/>
    </source>
</evidence>
<dbReference type="AlphaFoldDB" id="A0A3B0LXW3"/>
<dbReference type="FunFam" id="3.90.1150.10:FF:000006">
    <property type="entry name" value="Phosphoserine aminotransferase"/>
    <property type="match status" value="1"/>
</dbReference>
<dbReference type="EMBL" id="UFQR01000005">
    <property type="protein sequence ID" value="SSW95571.1"/>
    <property type="molecule type" value="Genomic_DNA"/>
</dbReference>
<comment type="pathway">
    <text evidence="1 12">Cofactor biosynthesis; pyridoxine 5'-phosphate biosynthesis; pyridoxine 5'-phosphate from D-erythrose 4-phosphate: step 3/5.</text>
</comment>
<evidence type="ECO:0000256" key="8">
    <source>
        <dbReference type="ARBA" id="ARBA00023096"/>
    </source>
</evidence>
<feature type="binding site" evidence="12">
    <location>
        <begin position="76"/>
        <end position="77"/>
    </location>
    <ligand>
        <name>pyridoxal 5'-phosphate</name>
        <dbReference type="ChEBI" id="CHEBI:597326"/>
    </ligand>
</feature>
<dbReference type="SUPFAM" id="SSF53383">
    <property type="entry name" value="PLP-dependent transferases"/>
    <property type="match status" value="1"/>
</dbReference>
<dbReference type="UniPathway" id="UPA00135">
    <property type="reaction ID" value="UER00197"/>
</dbReference>
<reference evidence="15" key="1">
    <citation type="submission" date="2018-04" db="EMBL/GenBank/DDBJ databases">
        <authorList>
            <person name="Go L.Y."/>
            <person name="Mitchell J.A."/>
        </authorList>
    </citation>
    <scope>NUCLEOTIDE SEQUENCE</scope>
    <source>
        <strain evidence="15">ARTV</strain>
    </source>
</reference>
<dbReference type="PANTHER" id="PTHR43247:SF1">
    <property type="entry name" value="PHOSPHOSERINE AMINOTRANSFERASE"/>
    <property type="match status" value="1"/>
</dbReference>
<dbReference type="CDD" id="cd00611">
    <property type="entry name" value="PSAT_like"/>
    <property type="match status" value="1"/>
</dbReference>
<dbReference type="Pfam" id="PF00266">
    <property type="entry name" value="Aminotran_5"/>
    <property type="match status" value="1"/>
</dbReference>
<organism evidence="15">
    <name type="scientific">Arsenophonus endosymbiont of Trialeurodes vaporariorum</name>
    <dbReference type="NCBI Taxonomy" id="235567"/>
    <lineage>
        <taxon>Bacteria</taxon>
        <taxon>Pseudomonadati</taxon>
        <taxon>Pseudomonadota</taxon>
        <taxon>Gammaproteobacteria</taxon>
        <taxon>Enterobacterales</taxon>
        <taxon>Morganellaceae</taxon>
        <taxon>Arsenophonus</taxon>
    </lineage>
</organism>
<comment type="catalytic activity">
    <reaction evidence="11 12 13">
        <text>O-phospho-L-serine + 2-oxoglutarate = 3-phosphooxypyruvate + L-glutamate</text>
        <dbReference type="Rhea" id="RHEA:14329"/>
        <dbReference type="ChEBI" id="CHEBI:16810"/>
        <dbReference type="ChEBI" id="CHEBI:18110"/>
        <dbReference type="ChEBI" id="CHEBI:29985"/>
        <dbReference type="ChEBI" id="CHEBI:57524"/>
        <dbReference type="EC" id="2.6.1.52"/>
    </reaction>
</comment>
<feature type="binding site" evidence="12">
    <location>
        <position position="153"/>
    </location>
    <ligand>
        <name>pyridoxal 5'-phosphate</name>
        <dbReference type="ChEBI" id="CHEBI:597326"/>
    </ligand>
</feature>
<evidence type="ECO:0000256" key="10">
    <source>
        <dbReference type="ARBA" id="ARBA00047630"/>
    </source>
</evidence>
<evidence type="ECO:0000256" key="6">
    <source>
        <dbReference type="ARBA" id="ARBA00022679"/>
    </source>
</evidence>
<dbReference type="PANTHER" id="PTHR43247">
    <property type="entry name" value="PHOSPHOSERINE AMINOTRANSFERASE"/>
    <property type="match status" value="1"/>
</dbReference>
<comment type="function">
    <text evidence="12">Catalyzes the reversible conversion of 3-phosphohydroxypyruvate to phosphoserine and of 3-hydroxy-2-oxo-4-phosphonooxybutanoate to phosphohydroxythreonine.</text>
</comment>
<feature type="domain" description="Aminotransferase class V" evidence="14">
    <location>
        <begin position="4"/>
        <end position="350"/>
    </location>
</feature>
<evidence type="ECO:0000256" key="13">
    <source>
        <dbReference type="RuleBase" id="RU004505"/>
    </source>
</evidence>
<dbReference type="HAMAP" id="MF_00160">
    <property type="entry name" value="SerC_aminotrans_5"/>
    <property type="match status" value="1"/>
</dbReference>
<evidence type="ECO:0000256" key="3">
    <source>
        <dbReference type="ARBA" id="ARBA00006904"/>
    </source>
</evidence>
<dbReference type="InterPro" id="IPR020578">
    <property type="entry name" value="Aminotrans_V_PyrdxlP_BS"/>
</dbReference>
<feature type="binding site" evidence="12">
    <location>
        <position position="42"/>
    </location>
    <ligand>
        <name>L-glutamate</name>
        <dbReference type="ChEBI" id="CHEBI:29985"/>
    </ligand>
</feature>
<keyword evidence="6 12" id="KW-0808">Transferase</keyword>
<dbReference type="InterPro" id="IPR015421">
    <property type="entry name" value="PyrdxlP-dep_Trfase_major"/>
</dbReference>
<dbReference type="Gene3D" id="3.90.1150.10">
    <property type="entry name" value="Aspartate Aminotransferase, domain 1"/>
    <property type="match status" value="1"/>
</dbReference>
<dbReference type="Gene3D" id="3.40.640.10">
    <property type="entry name" value="Type I PLP-dependent aspartate aminotransferase-like (Major domain)"/>
    <property type="match status" value="1"/>
</dbReference>
<keyword evidence="8 12" id="KW-0664">Pyridoxine biosynthesis</keyword>
<dbReference type="FunFam" id="3.40.640.10:FF:000010">
    <property type="entry name" value="Phosphoserine aminotransferase"/>
    <property type="match status" value="1"/>
</dbReference>
<feature type="binding site" evidence="12">
    <location>
        <position position="174"/>
    </location>
    <ligand>
        <name>pyridoxal 5'-phosphate</name>
        <dbReference type="ChEBI" id="CHEBI:597326"/>
    </ligand>
</feature>
<proteinExistence type="inferred from homology"/>
<keyword evidence="7 12" id="KW-0663">Pyridoxal phosphate</keyword>
<keyword evidence="12" id="KW-0963">Cytoplasm</keyword>
<comment type="subcellular location">
    <subcellularLocation>
        <location evidence="12">Cytoplasm</location>
    </subcellularLocation>
</comment>
<dbReference type="InterPro" id="IPR022278">
    <property type="entry name" value="Pser_aminoTfrase"/>
</dbReference>
<evidence type="ECO:0000256" key="4">
    <source>
        <dbReference type="ARBA" id="ARBA00022576"/>
    </source>
</evidence>
<dbReference type="GO" id="GO:0008615">
    <property type="term" value="P:pyridoxine biosynthetic process"/>
    <property type="evidence" value="ECO:0007669"/>
    <property type="project" value="UniProtKB-UniRule"/>
</dbReference>
<comment type="subunit">
    <text evidence="12">Homodimer.</text>
</comment>
<dbReference type="NCBIfam" id="NF003764">
    <property type="entry name" value="PRK05355.1"/>
    <property type="match status" value="1"/>
</dbReference>
<dbReference type="InterPro" id="IPR000192">
    <property type="entry name" value="Aminotrans_V_dom"/>
</dbReference>
<dbReference type="InterPro" id="IPR015422">
    <property type="entry name" value="PyrdxlP-dep_Trfase_small"/>
</dbReference>
<dbReference type="NCBIfam" id="TIGR01364">
    <property type="entry name" value="serC_1"/>
    <property type="match status" value="1"/>
</dbReference>
<dbReference type="PIRSF" id="PIRSF000525">
    <property type="entry name" value="SerC"/>
    <property type="match status" value="1"/>
</dbReference>
<keyword evidence="5 12" id="KW-0028">Amino-acid biosynthesis</keyword>
<dbReference type="GO" id="GO:0004648">
    <property type="term" value="F:O-phospho-L-serine:2-oxoglutarate aminotransferase activity"/>
    <property type="evidence" value="ECO:0007669"/>
    <property type="project" value="UniProtKB-UniRule"/>
</dbReference>
<evidence type="ECO:0000259" key="14">
    <source>
        <dbReference type="Pfam" id="PF00266"/>
    </source>
</evidence>
<evidence type="ECO:0000313" key="15">
    <source>
        <dbReference type="EMBL" id="SSW95571.1"/>
    </source>
</evidence>
<evidence type="ECO:0000256" key="9">
    <source>
        <dbReference type="ARBA" id="ARBA00023299"/>
    </source>
</evidence>
<feature type="modified residue" description="N6-(pyridoxal phosphate)lysine" evidence="12">
    <location>
        <position position="198"/>
    </location>
</feature>
<feature type="binding site" evidence="12">
    <location>
        <position position="197"/>
    </location>
    <ligand>
        <name>pyridoxal 5'-phosphate</name>
        <dbReference type="ChEBI" id="CHEBI:597326"/>
    </ligand>
</feature>
<comment type="caution">
    <text evidence="12">Lacks conserved residue(s) required for the propagation of feature annotation.</text>
</comment>
<comment type="catalytic activity">
    <reaction evidence="10 12">
        <text>4-(phosphooxy)-L-threonine + 2-oxoglutarate = (R)-3-hydroxy-2-oxo-4-phosphooxybutanoate + L-glutamate</text>
        <dbReference type="Rhea" id="RHEA:16573"/>
        <dbReference type="ChEBI" id="CHEBI:16810"/>
        <dbReference type="ChEBI" id="CHEBI:29985"/>
        <dbReference type="ChEBI" id="CHEBI:58452"/>
        <dbReference type="ChEBI" id="CHEBI:58538"/>
        <dbReference type="EC" id="2.6.1.52"/>
    </reaction>
</comment>
<feature type="binding site" evidence="12">
    <location>
        <position position="102"/>
    </location>
    <ligand>
        <name>pyridoxal 5'-phosphate</name>
        <dbReference type="ChEBI" id="CHEBI:597326"/>
    </ligand>
</feature>
<comment type="cofactor">
    <cofactor evidence="12">
        <name>pyridoxal 5'-phosphate</name>
        <dbReference type="ChEBI" id="CHEBI:597326"/>
    </cofactor>
    <text evidence="12">Binds 1 pyridoxal phosphate per subunit.</text>
</comment>
<dbReference type="GO" id="GO:0030170">
    <property type="term" value="F:pyridoxal phosphate binding"/>
    <property type="evidence" value="ECO:0007669"/>
    <property type="project" value="UniProtKB-UniRule"/>
</dbReference>
<evidence type="ECO:0000256" key="1">
    <source>
        <dbReference type="ARBA" id="ARBA00004915"/>
    </source>
</evidence>
<dbReference type="UniPathway" id="UPA00244">
    <property type="reaction ID" value="UER00311"/>
</dbReference>
<evidence type="ECO:0000256" key="11">
    <source>
        <dbReference type="ARBA" id="ARBA00049007"/>
    </source>
</evidence>
<comment type="similarity">
    <text evidence="3 12">Belongs to the class-V pyridoxal-phosphate-dependent aminotransferase family. SerC subfamily.</text>
</comment>
<evidence type="ECO:0000256" key="5">
    <source>
        <dbReference type="ARBA" id="ARBA00022605"/>
    </source>
</evidence>
<dbReference type="GO" id="GO:0005737">
    <property type="term" value="C:cytoplasm"/>
    <property type="evidence" value="ECO:0007669"/>
    <property type="project" value="UniProtKB-SubCell"/>
</dbReference>
<dbReference type="EC" id="2.6.1.52" evidence="12"/>
<dbReference type="GO" id="GO:0006564">
    <property type="term" value="P:L-serine biosynthetic process"/>
    <property type="evidence" value="ECO:0007669"/>
    <property type="project" value="UniProtKB-UniRule"/>
</dbReference>
<protein>
    <recommendedName>
        <fullName evidence="12">Phosphoserine aminotransferase</fullName>
        <ecNumber evidence="12">2.6.1.52</ecNumber>
    </recommendedName>
    <alternativeName>
        <fullName evidence="12">Phosphohydroxythreonine aminotransferase</fullName>
        <shortName evidence="12">PSAT</shortName>
    </alternativeName>
</protein>
<comment type="pathway">
    <text evidence="2 12 13">Amino-acid biosynthesis; L-serine biosynthesis; L-serine from 3-phospho-D-glycerate: step 2/3.</text>
</comment>
<gene>
    <name evidence="12 15" type="primary">serC</name>
    <name evidence="15" type="ORF">ARTV_1519</name>
</gene>
<sequence>MSQVYNFSAGPAMLPVEVLHLAQQELCNWNGVGVSVMEISHRSEAFMEIVKEAEQNLRQLLKIPDNYKILFCHGGARGQFAALPLNLFQPDETVDYIVGGYWAKSAAQEAAKYCAVNEIDIRLEKSAYLSVQPMDKWSLTTSAKYLHYCPNETIDGIAIYTLPDFSADKIVIADYSSAILSRPLDVSRFGVIYAGAQKNIGPAGITLVIIREDLLGRARKATPSILDYTILAKNDSMYNTPPTFAWYLSGMVFKWLKQQGGLQEIEKRNQQKARLLYNIIDNSQFYINRIDPVNRSVMNIPFQMVKPNLDDKFIKAAERQGLLFLKGHKAAGGMRTSIYNAMPLAGVQKLVDFMIDFEHQNKIN</sequence>
<evidence type="ECO:0000256" key="12">
    <source>
        <dbReference type="HAMAP-Rule" id="MF_00160"/>
    </source>
</evidence>
<dbReference type="PROSITE" id="PS00595">
    <property type="entry name" value="AA_TRANSFER_CLASS_5"/>
    <property type="match status" value="1"/>
</dbReference>
<dbReference type="InterPro" id="IPR015424">
    <property type="entry name" value="PyrdxlP-dep_Trfase"/>
</dbReference>
<evidence type="ECO:0000256" key="7">
    <source>
        <dbReference type="ARBA" id="ARBA00022898"/>
    </source>
</evidence>
<accession>A0A3B0LXW3</accession>
<feature type="binding site" evidence="12">
    <location>
        <begin position="239"/>
        <end position="240"/>
    </location>
    <ligand>
        <name>pyridoxal 5'-phosphate</name>
        <dbReference type="ChEBI" id="CHEBI:597326"/>
    </ligand>
</feature>